<dbReference type="Proteomes" id="UP000005867">
    <property type="component" value="Chromosome"/>
</dbReference>
<sequence>MKVAAVARTNVVTCFPTTPIREVAELILAKNIGSVVVVDPANPTKPVGIVGERDLLKAYVAGMDPSTPVREIMSKLIITVDADAHIGEALLLMKEANVRRLVVTKGGELYGVVALRDIVYNIPLLKILADYFSK</sequence>
<dbReference type="PROSITE" id="PS51371">
    <property type="entry name" value="CBS"/>
    <property type="match status" value="2"/>
</dbReference>
<dbReference type="GeneID" id="11594256"/>
<dbReference type="PANTHER" id="PTHR43080">
    <property type="entry name" value="CBS DOMAIN-CONTAINING PROTEIN CBSX3, MITOCHONDRIAL"/>
    <property type="match status" value="1"/>
</dbReference>
<dbReference type="RefSeq" id="WP_014289864.1">
    <property type="nucleotide sequence ID" value="NC_016645.1"/>
</dbReference>
<organism evidence="4 5">
    <name type="scientific">Pyrobaculum ferrireducens</name>
    <dbReference type="NCBI Taxonomy" id="1104324"/>
    <lineage>
        <taxon>Archaea</taxon>
        <taxon>Thermoproteota</taxon>
        <taxon>Thermoprotei</taxon>
        <taxon>Thermoproteales</taxon>
        <taxon>Thermoproteaceae</taxon>
        <taxon>Pyrobaculum</taxon>
    </lineage>
</organism>
<evidence type="ECO:0000313" key="5">
    <source>
        <dbReference type="Proteomes" id="UP000005867"/>
    </source>
</evidence>
<dbReference type="HOGENOM" id="CLU_040681_12_1_2"/>
<evidence type="ECO:0000256" key="1">
    <source>
        <dbReference type="ARBA" id="ARBA00023122"/>
    </source>
</evidence>
<dbReference type="InterPro" id="IPR046342">
    <property type="entry name" value="CBS_dom_sf"/>
</dbReference>
<feature type="domain" description="CBS" evidence="3">
    <location>
        <begin position="7"/>
        <end position="66"/>
    </location>
</feature>
<reference evidence="4 5" key="1">
    <citation type="journal article" date="2012" name="J. Bacteriol.">
        <title>Complete genome sequence of strain 1860, a crenarchaeon of the genus pyrobaculum able to grow with various electron acceptors.</title>
        <authorList>
            <person name="Mardanov A.V."/>
            <person name="Gumerov V.M."/>
            <person name="Slobodkina G.B."/>
            <person name="Beletsky A.V."/>
            <person name="Bonch-Osmolovskaya E.A."/>
            <person name="Ravin N.V."/>
            <person name="Skryabin K.G."/>
        </authorList>
    </citation>
    <scope>NUCLEOTIDE SEQUENCE [LARGE SCALE GENOMIC DNA]</scope>
    <source>
        <strain evidence="4 5">1860</strain>
    </source>
</reference>
<dbReference type="SUPFAM" id="SSF54631">
    <property type="entry name" value="CBS-domain pair"/>
    <property type="match status" value="1"/>
</dbReference>
<dbReference type="EMBL" id="CP003098">
    <property type="protein sequence ID" value="AET34039.1"/>
    <property type="molecule type" value="Genomic_DNA"/>
</dbReference>
<gene>
    <name evidence="4" type="ORF">P186_2655</name>
</gene>
<dbReference type="CDD" id="cd09836">
    <property type="entry name" value="CBS_pair_arch"/>
    <property type="match status" value="1"/>
</dbReference>
<evidence type="ECO:0000259" key="3">
    <source>
        <dbReference type="PROSITE" id="PS51371"/>
    </source>
</evidence>
<dbReference type="KEGG" id="pyr:P186_2655"/>
<dbReference type="BioCyc" id="PSP1104324:GJSN-2599-MONOMER"/>
<dbReference type="STRING" id="1104324.P186_2655"/>
<protein>
    <submittedName>
        <fullName evidence="4">Putative signal-transduction protein with CBS domains</fullName>
    </submittedName>
</protein>
<feature type="domain" description="CBS" evidence="3">
    <location>
        <begin position="73"/>
        <end position="131"/>
    </location>
</feature>
<dbReference type="AlphaFoldDB" id="G7VDR0"/>
<evidence type="ECO:0000313" key="4">
    <source>
        <dbReference type="EMBL" id="AET34039.1"/>
    </source>
</evidence>
<dbReference type="Gene3D" id="3.10.580.10">
    <property type="entry name" value="CBS-domain"/>
    <property type="match status" value="1"/>
</dbReference>
<dbReference type="OrthoDB" id="8919at2157"/>
<name>G7VDR0_9CREN</name>
<dbReference type="SMART" id="SM00116">
    <property type="entry name" value="CBS"/>
    <property type="match status" value="2"/>
</dbReference>
<keyword evidence="5" id="KW-1185">Reference proteome</keyword>
<evidence type="ECO:0000256" key="2">
    <source>
        <dbReference type="PROSITE-ProRule" id="PRU00703"/>
    </source>
</evidence>
<dbReference type="InterPro" id="IPR051257">
    <property type="entry name" value="Diverse_CBS-Domain"/>
</dbReference>
<dbReference type="PANTHER" id="PTHR43080:SF2">
    <property type="entry name" value="CBS DOMAIN-CONTAINING PROTEIN"/>
    <property type="match status" value="1"/>
</dbReference>
<keyword evidence="1 2" id="KW-0129">CBS domain</keyword>
<proteinExistence type="predicted"/>
<dbReference type="InterPro" id="IPR000644">
    <property type="entry name" value="CBS_dom"/>
</dbReference>
<accession>G7VDR0</accession>
<dbReference type="Pfam" id="PF00571">
    <property type="entry name" value="CBS"/>
    <property type="match status" value="2"/>
</dbReference>
<dbReference type="eggNOG" id="arCOG00631">
    <property type="taxonomic scope" value="Archaea"/>
</dbReference>